<keyword evidence="3" id="KW-1185">Reference proteome</keyword>
<gene>
    <name evidence="2" type="ORF">BW730_00705</name>
</gene>
<proteinExistence type="predicted"/>
<dbReference type="Gene3D" id="3.40.50.2000">
    <property type="entry name" value="Glycogen Phosphorylase B"/>
    <property type="match status" value="2"/>
</dbReference>
<reference evidence="3" key="1">
    <citation type="submission" date="2017-02" db="EMBL/GenBank/DDBJ databases">
        <title>Tessaracoccus aquaemaris sp. nov., isolated from the intestine of a Korean rockfish, Sebastes schlegelii, in a marine aquaculture pond.</title>
        <authorList>
            <person name="Tak E.J."/>
            <person name="Bae J.-W."/>
        </authorList>
    </citation>
    <scope>NUCLEOTIDE SEQUENCE [LARGE SCALE GENOMIC DNA]</scope>
    <source>
        <strain evidence="3">NSG39</strain>
    </source>
</reference>
<dbReference type="GO" id="GO:0016740">
    <property type="term" value="F:transferase activity"/>
    <property type="evidence" value="ECO:0007669"/>
    <property type="project" value="UniProtKB-KW"/>
</dbReference>
<dbReference type="KEGG" id="tes:BW730_00705"/>
<dbReference type="Proteomes" id="UP000188145">
    <property type="component" value="Chromosome"/>
</dbReference>
<dbReference type="SUPFAM" id="SSF53756">
    <property type="entry name" value="UDP-Glycosyltransferase/glycogen phosphorylase"/>
    <property type="match status" value="1"/>
</dbReference>
<evidence type="ECO:0000313" key="3">
    <source>
        <dbReference type="Proteomes" id="UP000188145"/>
    </source>
</evidence>
<dbReference type="InterPro" id="IPR015393">
    <property type="entry name" value="DUF1972"/>
</dbReference>
<feature type="domain" description="DUF1972" evidence="1">
    <location>
        <begin position="15"/>
        <end position="187"/>
    </location>
</feature>
<dbReference type="Pfam" id="PF09314">
    <property type="entry name" value="DUF1972"/>
    <property type="match status" value="1"/>
</dbReference>
<sequence length="381" mass="42727">MAARSRDGAVDSRPTVRILGTHGVPANYGGFETAAEKVGLHLRDNGWRVIVYCQVQGKGPIGYDEWRGIERVNIPVALPGWRGTSMFDLLSVRHAGRHRDVNLVFGYNTGIFNLWQRVRRVPMVINMDGIEWSRSRWGFTRQAILYVNERFAALFGNHLIADHPEIEKYLWTRAPRRKITMIAYGADEVLEADEAPVRALGLEPGRYLTLICRPIPENSILELVEGFSRRPRHVKLALLGDYRPDEDEYHRAVVEAASDEVVFLGGIFDPDVVQPLRFHSAMYLHGHTVGGTNPSLVEALGAGNPVLAHDNAYNRWTAGPAQAYFSTADEVAERLDEALGSPSGLAAMSAAARVRYRSGLTWQQVGEQYRELLEKFRPLSR</sequence>
<evidence type="ECO:0000259" key="1">
    <source>
        <dbReference type="Pfam" id="PF09314"/>
    </source>
</evidence>
<organism evidence="2 3">
    <name type="scientific">Tessaracoccus aquimaris</name>
    <dbReference type="NCBI Taxonomy" id="1332264"/>
    <lineage>
        <taxon>Bacteria</taxon>
        <taxon>Bacillati</taxon>
        <taxon>Actinomycetota</taxon>
        <taxon>Actinomycetes</taxon>
        <taxon>Propionibacteriales</taxon>
        <taxon>Propionibacteriaceae</taxon>
        <taxon>Tessaracoccus</taxon>
    </lineage>
</organism>
<dbReference type="STRING" id="1332264.BW730_00705"/>
<evidence type="ECO:0000313" key="2">
    <source>
        <dbReference type="EMBL" id="AQP49117.1"/>
    </source>
</evidence>
<accession>A0A1Q2CSP5</accession>
<protein>
    <submittedName>
        <fullName evidence="2">Glycosyl transferase</fullName>
    </submittedName>
</protein>
<dbReference type="EMBL" id="CP019606">
    <property type="protein sequence ID" value="AQP49117.1"/>
    <property type="molecule type" value="Genomic_DNA"/>
</dbReference>
<keyword evidence="2" id="KW-0808">Transferase</keyword>
<dbReference type="AlphaFoldDB" id="A0A1Q2CSP5"/>
<name>A0A1Q2CSP5_9ACTN</name>
<dbReference type="PANTHER" id="PTHR12526">
    <property type="entry name" value="GLYCOSYLTRANSFERASE"/>
    <property type="match status" value="1"/>
</dbReference>